<accession>A0A0A9HAN2</accession>
<protein>
    <submittedName>
        <fullName evidence="1">Uncharacterized protein</fullName>
    </submittedName>
</protein>
<organism evidence="1">
    <name type="scientific">Arundo donax</name>
    <name type="common">Giant reed</name>
    <name type="synonym">Donax arundinaceus</name>
    <dbReference type="NCBI Taxonomy" id="35708"/>
    <lineage>
        <taxon>Eukaryota</taxon>
        <taxon>Viridiplantae</taxon>
        <taxon>Streptophyta</taxon>
        <taxon>Embryophyta</taxon>
        <taxon>Tracheophyta</taxon>
        <taxon>Spermatophyta</taxon>
        <taxon>Magnoliopsida</taxon>
        <taxon>Liliopsida</taxon>
        <taxon>Poales</taxon>
        <taxon>Poaceae</taxon>
        <taxon>PACMAD clade</taxon>
        <taxon>Arundinoideae</taxon>
        <taxon>Arundineae</taxon>
        <taxon>Arundo</taxon>
    </lineage>
</organism>
<proteinExistence type="predicted"/>
<reference evidence="1" key="1">
    <citation type="submission" date="2014-09" db="EMBL/GenBank/DDBJ databases">
        <authorList>
            <person name="Magalhaes I.L.F."/>
            <person name="Oliveira U."/>
            <person name="Santos F.R."/>
            <person name="Vidigal T.H.D.A."/>
            <person name="Brescovit A.D."/>
            <person name="Santos A.J."/>
        </authorList>
    </citation>
    <scope>NUCLEOTIDE SEQUENCE</scope>
    <source>
        <tissue evidence="1">Shoot tissue taken approximately 20 cm above the soil surface</tissue>
    </source>
</reference>
<dbReference type="AlphaFoldDB" id="A0A0A9HAN2"/>
<reference evidence="1" key="2">
    <citation type="journal article" date="2015" name="Data Brief">
        <title>Shoot transcriptome of the giant reed, Arundo donax.</title>
        <authorList>
            <person name="Barrero R.A."/>
            <person name="Guerrero F.D."/>
            <person name="Moolhuijzen P."/>
            <person name="Goolsby J.A."/>
            <person name="Tidwell J."/>
            <person name="Bellgard S.E."/>
            <person name="Bellgard M.I."/>
        </authorList>
    </citation>
    <scope>NUCLEOTIDE SEQUENCE</scope>
    <source>
        <tissue evidence="1">Shoot tissue taken approximately 20 cm above the soil surface</tissue>
    </source>
</reference>
<dbReference type="EMBL" id="GBRH01164089">
    <property type="protein sequence ID" value="JAE33807.1"/>
    <property type="molecule type" value="Transcribed_RNA"/>
</dbReference>
<evidence type="ECO:0000313" key="1">
    <source>
        <dbReference type="EMBL" id="JAE33807.1"/>
    </source>
</evidence>
<name>A0A0A9HAN2_ARUDO</name>
<sequence length="41" mass="4695">MALIPDETATPCLFCFPRLLRWMKGRLALSRRGPDCQLLCT</sequence>